<keyword evidence="2 5" id="KW-0812">Transmembrane</keyword>
<feature type="transmembrane region" description="Helical" evidence="5">
    <location>
        <begin position="314"/>
        <end position="339"/>
    </location>
</feature>
<evidence type="ECO:0000256" key="2">
    <source>
        <dbReference type="ARBA" id="ARBA00022692"/>
    </source>
</evidence>
<feature type="transmembrane region" description="Helical" evidence="5">
    <location>
        <begin position="229"/>
        <end position="250"/>
    </location>
</feature>
<evidence type="ECO:0000256" key="3">
    <source>
        <dbReference type="ARBA" id="ARBA00022989"/>
    </source>
</evidence>
<evidence type="ECO:0000313" key="7">
    <source>
        <dbReference type="EMBL" id="UXY15835.1"/>
    </source>
</evidence>
<feature type="transmembrane region" description="Helical" evidence="5">
    <location>
        <begin position="35"/>
        <end position="52"/>
    </location>
</feature>
<proteinExistence type="inferred from homology"/>
<dbReference type="InterPro" id="IPR020846">
    <property type="entry name" value="MFS_dom"/>
</dbReference>
<dbReference type="Pfam" id="PF13347">
    <property type="entry name" value="MFS_2"/>
    <property type="match status" value="1"/>
</dbReference>
<evidence type="ECO:0000256" key="1">
    <source>
        <dbReference type="ARBA" id="ARBA00009617"/>
    </source>
</evidence>
<keyword evidence="4 5" id="KW-0472">Membrane</keyword>
<organism evidence="7 8">
    <name type="scientific">Chitiniphilus purpureus</name>
    <dbReference type="NCBI Taxonomy" id="2981137"/>
    <lineage>
        <taxon>Bacteria</taxon>
        <taxon>Pseudomonadati</taxon>
        <taxon>Pseudomonadota</taxon>
        <taxon>Betaproteobacteria</taxon>
        <taxon>Neisseriales</taxon>
        <taxon>Chitinibacteraceae</taxon>
        <taxon>Chitiniphilus</taxon>
    </lineage>
</organism>
<feature type="domain" description="Major facilitator superfamily (MFS) profile" evidence="6">
    <location>
        <begin position="224"/>
        <end position="416"/>
    </location>
</feature>
<dbReference type="RefSeq" id="WP_263125270.1">
    <property type="nucleotide sequence ID" value="NZ_CP106753.1"/>
</dbReference>
<dbReference type="PANTHER" id="PTHR11328">
    <property type="entry name" value="MAJOR FACILITATOR SUPERFAMILY DOMAIN-CONTAINING PROTEIN"/>
    <property type="match status" value="1"/>
</dbReference>
<gene>
    <name evidence="7" type="ORF">N8I74_02120</name>
</gene>
<comment type="similarity">
    <text evidence="1">Belongs to the sodium:galactoside symporter (TC 2.A.2) family.</text>
</comment>
<dbReference type="Gene3D" id="1.20.1250.20">
    <property type="entry name" value="MFS general substrate transporter like domains"/>
    <property type="match status" value="2"/>
</dbReference>
<dbReference type="PANTHER" id="PTHR11328:SF24">
    <property type="entry name" value="MAJOR FACILITATOR SUPERFAMILY (MFS) PROFILE DOMAIN-CONTAINING PROTEIN"/>
    <property type="match status" value="1"/>
</dbReference>
<dbReference type="InterPro" id="IPR039672">
    <property type="entry name" value="MFS_2"/>
</dbReference>
<dbReference type="SUPFAM" id="SSF103473">
    <property type="entry name" value="MFS general substrate transporter"/>
    <property type="match status" value="1"/>
</dbReference>
<accession>A0ABY6DN90</accession>
<dbReference type="EMBL" id="CP106753">
    <property type="protein sequence ID" value="UXY15835.1"/>
    <property type="molecule type" value="Genomic_DNA"/>
</dbReference>
<keyword evidence="3 5" id="KW-1133">Transmembrane helix</keyword>
<feature type="transmembrane region" description="Helical" evidence="5">
    <location>
        <begin position="290"/>
        <end position="308"/>
    </location>
</feature>
<feature type="transmembrane region" description="Helical" evidence="5">
    <location>
        <begin position="351"/>
        <end position="374"/>
    </location>
</feature>
<feature type="transmembrane region" description="Helical" evidence="5">
    <location>
        <begin position="157"/>
        <end position="175"/>
    </location>
</feature>
<evidence type="ECO:0000256" key="5">
    <source>
        <dbReference type="SAM" id="Phobius"/>
    </source>
</evidence>
<feature type="transmembrane region" description="Helical" evidence="5">
    <location>
        <begin position="113"/>
        <end position="137"/>
    </location>
</feature>
<dbReference type="Proteomes" id="UP001061302">
    <property type="component" value="Chromosome"/>
</dbReference>
<dbReference type="InterPro" id="IPR036259">
    <property type="entry name" value="MFS_trans_sf"/>
</dbReference>
<evidence type="ECO:0000313" key="8">
    <source>
        <dbReference type="Proteomes" id="UP001061302"/>
    </source>
</evidence>
<dbReference type="PROSITE" id="PS50850">
    <property type="entry name" value="MFS"/>
    <property type="match status" value="1"/>
</dbReference>
<protein>
    <submittedName>
        <fullName evidence="7">MFS transporter</fullName>
    </submittedName>
</protein>
<feature type="transmembrane region" description="Helical" evidence="5">
    <location>
        <begin position="181"/>
        <end position="199"/>
    </location>
</feature>
<feature type="transmembrane region" description="Helical" evidence="5">
    <location>
        <begin position="386"/>
        <end position="407"/>
    </location>
</feature>
<feature type="transmembrane region" description="Helical" evidence="5">
    <location>
        <begin position="256"/>
        <end position="278"/>
    </location>
</feature>
<keyword evidence="8" id="KW-1185">Reference proteome</keyword>
<name>A0ABY6DN90_9NEIS</name>
<reference evidence="7" key="1">
    <citation type="submission" date="2022-10" db="EMBL/GenBank/DDBJ databases">
        <title>Chitiniphilus purpureus sp. nov., a novel chitin-degrading bacterium isolated from crawfish pond sediment.</title>
        <authorList>
            <person name="Li K."/>
        </authorList>
    </citation>
    <scope>NUCLEOTIDE SEQUENCE</scope>
    <source>
        <strain evidence="7">CD1</strain>
    </source>
</reference>
<evidence type="ECO:0000259" key="6">
    <source>
        <dbReference type="PROSITE" id="PS50850"/>
    </source>
</evidence>
<sequence length="416" mass="43699">MRARHHLCYGLLGLPLAMAALPIYVQAPAYYADRLGLSLALTGMVLFGARLVDTVQDPWLGRVIDRLARRGRLAGWMLLAAICLALSFAGMWLPPAAFVAAAGPAGAAPWLLATWFGAMLVAVYTAHSALSIAYLAWGARLADDEATLTRAAVWREGAGLVGVVLASTLPVWLLARPAGMAPFAALYAVLLALGVLALLRLAPPWRNALSAVQPDWRAALRQPRFVRLLAPYFANAVAVAIPATLALFFINDRIGAAQHAGLFLGAYFLAGAAGLPLWTRIAARRGAARAWQLGMGLTVLAFIGAALLGPGDVAPYLAVCVLSGLALGADLALPPVLLAERIPADEQPAGYYGVFSLTGKLALALSGLALPLLAGLGYQPGRPAGIELAVAYALLPCGFKLLAWWLLGRLIKEETP</sequence>
<evidence type="ECO:0000256" key="4">
    <source>
        <dbReference type="ARBA" id="ARBA00023136"/>
    </source>
</evidence>
<feature type="transmembrane region" description="Helical" evidence="5">
    <location>
        <begin position="73"/>
        <end position="93"/>
    </location>
</feature>